<dbReference type="Proteomes" id="UP000058446">
    <property type="component" value="Chromosome"/>
</dbReference>
<evidence type="ECO:0008006" key="3">
    <source>
        <dbReference type="Google" id="ProtNLM"/>
    </source>
</evidence>
<proteinExistence type="predicted"/>
<name>A0A0K2H4L1_9CORY</name>
<dbReference type="OrthoDB" id="4421974at2"/>
<organism evidence="1 2">
    <name type="scientific">Corynebacterium lactis RW2-5</name>
    <dbReference type="NCBI Taxonomy" id="1408189"/>
    <lineage>
        <taxon>Bacteria</taxon>
        <taxon>Bacillati</taxon>
        <taxon>Actinomycetota</taxon>
        <taxon>Actinomycetes</taxon>
        <taxon>Mycobacteriales</taxon>
        <taxon>Corynebacteriaceae</taxon>
        <taxon>Corynebacterium</taxon>
    </lineage>
</organism>
<dbReference type="AlphaFoldDB" id="A0A0K2H4L1"/>
<evidence type="ECO:0000313" key="1">
    <source>
        <dbReference type="EMBL" id="ALA68651.1"/>
    </source>
</evidence>
<dbReference type="RefSeq" id="WP_053412715.1">
    <property type="nucleotide sequence ID" value="NZ_CP006841.1"/>
</dbReference>
<reference evidence="1 2" key="1">
    <citation type="submission" date="2013-10" db="EMBL/GenBank/DDBJ databases">
        <title>Complete genome sequence of Corynebacterium lactis DSM 45799(T), isolated from raw cow milk.</title>
        <authorList>
            <person name="Ruckert C."/>
            <person name="Albersmeier A."/>
            <person name="Lipski A."/>
            <person name="Kalinowski J."/>
        </authorList>
    </citation>
    <scope>NUCLEOTIDE SEQUENCE [LARGE SCALE GENOMIC DNA]</scope>
    <source>
        <strain evidence="1 2">RW2-5</strain>
    </source>
</reference>
<sequence>MVANVYPCTIPVTVHRHEDGAEDPYGNPLHRYTKDKVMVFAVQKGGTPAVTASHPEAAEFDAVVYAPVEAGITDRDRIEVDGMVYELTAPPGNWESNPWFSPGLVECRCKRMEG</sequence>
<dbReference type="STRING" id="1408189.CLAC_09720"/>
<dbReference type="EMBL" id="CP006841">
    <property type="protein sequence ID" value="ALA68651.1"/>
    <property type="molecule type" value="Genomic_DNA"/>
</dbReference>
<protein>
    <recommendedName>
        <fullName evidence="3">Head-to-tail stopper</fullName>
    </recommendedName>
</protein>
<dbReference type="KEGG" id="clw:CLAC_09720"/>
<keyword evidence="2" id="KW-1185">Reference proteome</keyword>
<gene>
    <name evidence="1" type="ORF">CLAC_09720</name>
</gene>
<dbReference type="PATRIC" id="fig|1408189.4.peg.1949"/>
<accession>A0A0K2H4L1</accession>
<evidence type="ECO:0000313" key="2">
    <source>
        <dbReference type="Proteomes" id="UP000058446"/>
    </source>
</evidence>